<dbReference type="SUPFAM" id="SSF55729">
    <property type="entry name" value="Acyl-CoA N-acyltransferases (Nat)"/>
    <property type="match status" value="1"/>
</dbReference>
<dbReference type="Pfam" id="PF13302">
    <property type="entry name" value="Acetyltransf_3"/>
    <property type="match status" value="1"/>
</dbReference>
<keyword evidence="3" id="KW-1185">Reference proteome</keyword>
<dbReference type="PANTHER" id="PTHR43610:SF1">
    <property type="entry name" value="N-ACETYLTRANSFERASE DOMAIN-CONTAINING PROTEIN"/>
    <property type="match status" value="1"/>
</dbReference>
<sequence>MATIAPVSLTGKYVILEPLSHAHHDGLVDAVRDGELWKLWYTSVPAPEEMRDEIDRRLALQEQGSMLPFTTRLLDRSTGGPGAVIGMTTYMNIDAQTPRVEIGSTWNAQSAHGTGTNPDSKFLLLRHAFEVLGCPAVEFRTHWLNLQSREAIARLGAKQDGVLRSHSRTRDGALRDTVVFSILDHEWPAVRSGLEYRLQNRGWNGP</sequence>
<dbReference type="PANTHER" id="PTHR43610">
    <property type="entry name" value="BLL6696 PROTEIN"/>
    <property type="match status" value="1"/>
</dbReference>
<evidence type="ECO:0000313" key="3">
    <source>
        <dbReference type="Proteomes" id="UP001165368"/>
    </source>
</evidence>
<evidence type="ECO:0000259" key="1">
    <source>
        <dbReference type="Pfam" id="PF13302"/>
    </source>
</evidence>
<protein>
    <submittedName>
        <fullName evidence="2">GNAT family N-acetyltransferase</fullName>
    </submittedName>
</protein>
<dbReference type="RefSeq" id="WP_237827450.1">
    <property type="nucleotide sequence ID" value="NZ_JAKLTQ010000040.1"/>
</dbReference>
<gene>
    <name evidence="2" type="ORF">LVY72_23980</name>
</gene>
<reference evidence="2" key="1">
    <citation type="submission" date="2022-01" db="EMBL/GenBank/DDBJ databases">
        <authorList>
            <person name="Jo J.-H."/>
            <person name="Im W.-T."/>
        </authorList>
    </citation>
    <scope>NUCLEOTIDE SEQUENCE</scope>
    <source>
        <strain evidence="2">I2-34</strain>
    </source>
</reference>
<evidence type="ECO:0000313" key="2">
    <source>
        <dbReference type="EMBL" id="MCG2624952.1"/>
    </source>
</evidence>
<proteinExistence type="predicted"/>
<dbReference type="EMBL" id="JAKLTQ010000040">
    <property type="protein sequence ID" value="MCG2624952.1"/>
    <property type="molecule type" value="Genomic_DNA"/>
</dbReference>
<dbReference type="InterPro" id="IPR000182">
    <property type="entry name" value="GNAT_dom"/>
</dbReference>
<name>A0ABS9LES2_9MICC</name>
<organism evidence="2 3">
    <name type="scientific">Arthrobacter hankyongi</name>
    <dbReference type="NCBI Taxonomy" id="2904801"/>
    <lineage>
        <taxon>Bacteria</taxon>
        <taxon>Bacillati</taxon>
        <taxon>Actinomycetota</taxon>
        <taxon>Actinomycetes</taxon>
        <taxon>Micrococcales</taxon>
        <taxon>Micrococcaceae</taxon>
        <taxon>Arthrobacter</taxon>
    </lineage>
</organism>
<dbReference type="Gene3D" id="3.40.630.30">
    <property type="match status" value="1"/>
</dbReference>
<accession>A0ABS9LES2</accession>
<dbReference type="Proteomes" id="UP001165368">
    <property type="component" value="Unassembled WGS sequence"/>
</dbReference>
<comment type="caution">
    <text evidence="2">The sequence shown here is derived from an EMBL/GenBank/DDBJ whole genome shotgun (WGS) entry which is preliminary data.</text>
</comment>
<feature type="domain" description="N-acetyltransferase" evidence="1">
    <location>
        <begin position="14"/>
        <end position="158"/>
    </location>
</feature>
<dbReference type="InterPro" id="IPR016181">
    <property type="entry name" value="Acyl_CoA_acyltransferase"/>
</dbReference>